<organism evidence="1">
    <name type="scientific">marine metagenome</name>
    <dbReference type="NCBI Taxonomy" id="408172"/>
    <lineage>
        <taxon>unclassified sequences</taxon>
        <taxon>metagenomes</taxon>
        <taxon>ecological metagenomes</taxon>
    </lineage>
</organism>
<dbReference type="AlphaFoldDB" id="A0A382HCN6"/>
<evidence type="ECO:0008006" key="2">
    <source>
        <dbReference type="Google" id="ProtNLM"/>
    </source>
</evidence>
<proteinExistence type="predicted"/>
<dbReference type="EMBL" id="UINC01060427">
    <property type="protein sequence ID" value="SVB84919.1"/>
    <property type="molecule type" value="Genomic_DNA"/>
</dbReference>
<name>A0A382HCN6_9ZZZZ</name>
<feature type="non-terminal residue" evidence="1">
    <location>
        <position position="325"/>
    </location>
</feature>
<gene>
    <name evidence="1" type="ORF">METZ01_LOCUS237773</name>
</gene>
<evidence type="ECO:0000313" key="1">
    <source>
        <dbReference type="EMBL" id="SVB84919.1"/>
    </source>
</evidence>
<accession>A0A382HCN6</accession>
<reference evidence="1" key="1">
    <citation type="submission" date="2018-05" db="EMBL/GenBank/DDBJ databases">
        <authorList>
            <person name="Lanie J.A."/>
            <person name="Ng W.-L."/>
            <person name="Kazmierczak K.M."/>
            <person name="Andrzejewski T.M."/>
            <person name="Davidsen T.M."/>
            <person name="Wayne K.J."/>
            <person name="Tettelin H."/>
            <person name="Glass J.I."/>
            <person name="Rusch D."/>
            <person name="Podicherti R."/>
            <person name="Tsui H.-C.T."/>
            <person name="Winkler M.E."/>
        </authorList>
    </citation>
    <scope>NUCLEOTIDE SEQUENCE</scope>
</reference>
<protein>
    <recommendedName>
        <fullName evidence="2">Baseplate protein J-like domain-containing protein</fullName>
    </recommendedName>
</protein>
<sequence length="325" mass="36566">MATRQDVLFAAEDYIAKYQSFAQSNFQAYDFDTLKAAMVDYIRLNYPEDYNDWIQSSEFISLMDLIAFMGHNLAFRTDFATRENFMETAQSRDSILKLARFLGYNPTRNINSSGVLKIKTIRTTESLIDSDGNNLLNVDVTWNDATNANAYEQFLMILNSSFGSTTQFGTPFKAETIDGVKTEIYKMNSQTKQNVTHTFAGTVQGEAIPFEITNVDVDATLGLFEPYPDPDSAMRCLYLNDGRGNSSAKTGFFFYFKQGSLEFKDTLITRPIENQVIDITAENISNNDVWVQTINQAGAITTTWTPVDTVVGSNVIFNAVDNNIR</sequence>